<protein>
    <recommendedName>
        <fullName evidence="4">Cupin domain-containing protein</fullName>
    </recommendedName>
</protein>
<dbReference type="CDD" id="cd06989">
    <property type="entry name" value="cupin_DRT102"/>
    <property type="match status" value="1"/>
</dbReference>
<dbReference type="Gene3D" id="2.60.120.10">
    <property type="entry name" value="Jelly Rolls"/>
    <property type="match status" value="1"/>
</dbReference>
<reference evidence="2" key="1">
    <citation type="journal article" date="2021" name="Front. Microbiol.">
        <title>Comprehensive Comparative Genomics and Phenotyping of Methylobacterium Species.</title>
        <authorList>
            <person name="Alessa O."/>
            <person name="Ogura Y."/>
            <person name="Fujitani Y."/>
            <person name="Takami H."/>
            <person name="Hayashi T."/>
            <person name="Sahin N."/>
            <person name="Tani A."/>
        </authorList>
    </citation>
    <scope>NUCLEOTIDE SEQUENCE</scope>
    <source>
        <strain evidence="2">KCTC 52305</strain>
    </source>
</reference>
<dbReference type="RefSeq" id="WP_238313693.1">
    <property type="nucleotide sequence ID" value="NZ_BPQH01000012.1"/>
</dbReference>
<dbReference type="InterPro" id="IPR011051">
    <property type="entry name" value="RmlC_Cupin_sf"/>
</dbReference>
<dbReference type="EMBL" id="BPQH01000012">
    <property type="protein sequence ID" value="GJD51261.1"/>
    <property type="molecule type" value="Genomic_DNA"/>
</dbReference>
<comment type="caution">
    <text evidence="2">The sequence shown here is derived from an EMBL/GenBank/DDBJ whole genome shotgun (WGS) entry which is preliminary data.</text>
</comment>
<dbReference type="InterPro" id="IPR014710">
    <property type="entry name" value="RmlC-like_jellyroll"/>
</dbReference>
<evidence type="ECO:0008006" key="4">
    <source>
        <dbReference type="Google" id="ProtNLM"/>
    </source>
</evidence>
<evidence type="ECO:0000256" key="1">
    <source>
        <dbReference type="SAM" id="SignalP"/>
    </source>
</evidence>
<dbReference type="Proteomes" id="UP001055167">
    <property type="component" value="Unassembled WGS sequence"/>
</dbReference>
<keyword evidence="3" id="KW-1185">Reference proteome</keyword>
<keyword evidence="1" id="KW-0732">Signal</keyword>
<evidence type="ECO:0000313" key="2">
    <source>
        <dbReference type="EMBL" id="GJD51261.1"/>
    </source>
</evidence>
<gene>
    <name evidence="2" type="ORF">OPKNFCMD_4014</name>
</gene>
<feature type="signal peptide" evidence="1">
    <location>
        <begin position="1"/>
        <end position="28"/>
    </location>
</feature>
<reference evidence="2" key="2">
    <citation type="submission" date="2021-08" db="EMBL/GenBank/DDBJ databases">
        <authorList>
            <person name="Tani A."/>
            <person name="Ola A."/>
            <person name="Ogura Y."/>
            <person name="Katsura K."/>
            <person name="Hayashi T."/>
        </authorList>
    </citation>
    <scope>NUCLEOTIDE SEQUENCE</scope>
    <source>
        <strain evidence="2">KCTC 52305</strain>
    </source>
</reference>
<organism evidence="2 3">
    <name type="scientific">Methylobacterium crusticola</name>
    <dbReference type="NCBI Taxonomy" id="1697972"/>
    <lineage>
        <taxon>Bacteria</taxon>
        <taxon>Pseudomonadati</taxon>
        <taxon>Pseudomonadota</taxon>
        <taxon>Alphaproteobacteria</taxon>
        <taxon>Hyphomicrobiales</taxon>
        <taxon>Methylobacteriaceae</taxon>
        <taxon>Methylobacterium</taxon>
    </lineage>
</organism>
<proteinExistence type="predicted"/>
<dbReference type="SUPFAM" id="SSF51182">
    <property type="entry name" value="RmlC-like cupins"/>
    <property type="match status" value="1"/>
</dbReference>
<evidence type="ECO:0000313" key="3">
    <source>
        <dbReference type="Proteomes" id="UP001055167"/>
    </source>
</evidence>
<feature type="chain" id="PRO_5046537131" description="Cupin domain-containing protein" evidence="1">
    <location>
        <begin position="29"/>
        <end position="169"/>
    </location>
</feature>
<sequence>MTLSPSFRAAIGLAATGALLAAAGAARADDGHGMVLVPGDAAVKWAAAPPSLPKGSEISILSGDPDKPGPFTLRVRFPANTLVAPHTHATDESVTLLVGALTHGMGETVDKARGKPMEKGGFVFLPAKMPHSLWTSAEPATVQVSGTGPFGLTYVNPADDPSRTAGAKP</sequence>
<accession>A0ABQ4R350</accession>
<name>A0ABQ4R350_9HYPH</name>